<dbReference type="Proteomes" id="UP001227192">
    <property type="component" value="Unassembled WGS sequence"/>
</dbReference>
<feature type="non-terminal residue" evidence="1">
    <location>
        <position position="1"/>
    </location>
</feature>
<keyword evidence="2" id="KW-1185">Reference proteome</keyword>
<sequence>SSHHLLSHPWAMTVSYWFCCGDVSG</sequence>
<evidence type="ECO:0000313" key="2">
    <source>
        <dbReference type="Proteomes" id="UP001227192"/>
    </source>
</evidence>
<protein>
    <submittedName>
        <fullName evidence="1">Uncharacterized protein</fullName>
    </submittedName>
</protein>
<gene>
    <name evidence="1" type="ORF">VN97_g1426</name>
</gene>
<reference evidence="1" key="1">
    <citation type="submission" date="2015-06" db="EMBL/GenBank/DDBJ databases">
        <authorList>
            <person name="Nguyen H."/>
        </authorList>
    </citation>
    <scope>NUCLEOTIDE SEQUENCE</scope>
    <source>
        <strain evidence="1">DAOM 180753</strain>
    </source>
</reference>
<proteinExistence type="predicted"/>
<reference evidence="1" key="2">
    <citation type="journal article" date="2016" name="Fungal Biol.">
        <title>Ochratoxin A production by Penicillium thymicola.</title>
        <authorList>
            <person name="Nguyen H.D.T."/>
            <person name="McMullin D.R."/>
            <person name="Ponomareva E."/>
            <person name="Riley R."/>
            <person name="Pomraning K.R."/>
            <person name="Baker S.E."/>
            <person name="Seifert K.A."/>
        </authorList>
    </citation>
    <scope>NUCLEOTIDE SEQUENCE</scope>
    <source>
        <strain evidence="1">DAOM 180753</strain>
    </source>
</reference>
<name>A0AAI9TQZ0_PENTH</name>
<dbReference type="EMBL" id="LACB01000024">
    <property type="protein sequence ID" value="KAJ9491799.1"/>
    <property type="molecule type" value="Genomic_DNA"/>
</dbReference>
<comment type="caution">
    <text evidence="1">The sequence shown here is derived from an EMBL/GenBank/DDBJ whole genome shotgun (WGS) entry which is preliminary data.</text>
</comment>
<dbReference type="AlphaFoldDB" id="A0AAI9TQZ0"/>
<evidence type="ECO:0000313" key="1">
    <source>
        <dbReference type="EMBL" id="KAJ9491799.1"/>
    </source>
</evidence>
<accession>A0AAI9TQZ0</accession>
<organism evidence="1 2">
    <name type="scientific">Penicillium thymicola</name>
    <dbReference type="NCBI Taxonomy" id="293382"/>
    <lineage>
        <taxon>Eukaryota</taxon>
        <taxon>Fungi</taxon>
        <taxon>Dikarya</taxon>
        <taxon>Ascomycota</taxon>
        <taxon>Pezizomycotina</taxon>
        <taxon>Eurotiomycetes</taxon>
        <taxon>Eurotiomycetidae</taxon>
        <taxon>Eurotiales</taxon>
        <taxon>Aspergillaceae</taxon>
        <taxon>Penicillium</taxon>
    </lineage>
</organism>